<dbReference type="PRINTS" id="PR01349">
    <property type="entry name" value="WNTPROTEIN"/>
</dbReference>
<evidence type="ECO:0000256" key="7">
    <source>
        <dbReference type="ARBA" id="ARBA00023157"/>
    </source>
</evidence>
<organism evidence="12 13">
    <name type="scientific">Armadillidium nasatum</name>
    <dbReference type="NCBI Taxonomy" id="96803"/>
    <lineage>
        <taxon>Eukaryota</taxon>
        <taxon>Metazoa</taxon>
        <taxon>Ecdysozoa</taxon>
        <taxon>Arthropoda</taxon>
        <taxon>Crustacea</taxon>
        <taxon>Multicrustacea</taxon>
        <taxon>Malacostraca</taxon>
        <taxon>Eumalacostraca</taxon>
        <taxon>Peracarida</taxon>
        <taxon>Isopoda</taxon>
        <taxon>Oniscidea</taxon>
        <taxon>Crinocheta</taxon>
        <taxon>Armadillidiidae</taxon>
        <taxon>Armadillidium</taxon>
    </lineage>
</organism>
<dbReference type="GO" id="GO:0005615">
    <property type="term" value="C:extracellular space"/>
    <property type="evidence" value="ECO:0007669"/>
    <property type="project" value="TreeGrafter"/>
</dbReference>
<dbReference type="FunFam" id="3.30.2460.20:FF:000001">
    <property type="entry name" value="Wnt homolog"/>
    <property type="match status" value="1"/>
</dbReference>
<dbReference type="InterPro" id="IPR005817">
    <property type="entry name" value="Wnt"/>
</dbReference>
<reference evidence="12 13" key="1">
    <citation type="journal article" date="2019" name="PLoS Biol.">
        <title>Sex chromosomes control vertical transmission of feminizing Wolbachia symbionts in an isopod.</title>
        <authorList>
            <person name="Becking T."/>
            <person name="Chebbi M.A."/>
            <person name="Giraud I."/>
            <person name="Moumen B."/>
            <person name="Laverre T."/>
            <person name="Caubet Y."/>
            <person name="Peccoud J."/>
            <person name="Gilbert C."/>
            <person name="Cordaux R."/>
        </authorList>
    </citation>
    <scope>NUCLEOTIDE SEQUENCE [LARGE SCALE GENOMIC DNA]</scope>
    <source>
        <strain evidence="12">ANa2</strain>
        <tissue evidence="12">Whole body excluding digestive tract and cuticle</tissue>
    </source>
</reference>
<comment type="function">
    <text evidence="10">Ligand for members of the frizzled family of seven transmembrane receptors.</text>
</comment>
<comment type="caution">
    <text evidence="12">The sequence shown here is derived from an EMBL/GenBank/DDBJ whole genome shotgun (WGS) entry which is preliminary data.</text>
</comment>
<keyword evidence="9" id="KW-0449">Lipoprotein</keyword>
<dbReference type="GO" id="GO:0005109">
    <property type="term" value="F:frizzled binding"/>
    <property type="evidence" value="ECO:0007669"/>
    <property type="project" value="TreeGrafter"/>
</dbReference>
<dbReference type="GO" id="GO:0000902">
    <property type="term" value="P:cell morphogenesis"/>
    <property type="evidence" value="ECO:0007669"/>
    <property type="project" value="UniProtKB-ARBA"/>
</dbReference>
<keyword evidence="3 10" id="KW-0217">Developmental protein</keyword>
<dbReference type="GO" id="GO:0060070">
    <property type="term" value="P:canonical Wnt signaling pathway"/>
    <property type="evidence" value="ECO:0007669"/>
    <property type="project" value="TreeGrafter"/>
</dbReference>
<keyword evidence="6 10" id="KW-0879">Wnt signaling pathway</keyword>
<keyword evidence="8" id="KW-0325">Glycoprotein</keyword>
<dbReference type="GO" id="GO:0007517">
    <property type="term" value="P:muscle organ development"/>
    <property type="evidence" value="ECO:0007669"/>
    <property type="project" value="UniProtKB-ARBA"/>
</dbReference>
<sequence length="380" mass="43583">MKFCRDHPAFMKAVRDGAKWAIEECQFQFRTRRWNCSTLNEELLRAQRSQDKIEIVPIPTERMQRTESSPATSINVTIDSGIDEELDKEKEKEKEREIEEAEDEKYPTKNDVSRLLKSKKKGKKISYGRSRRYRRGKKGRKPFKKGKGPVFPQGTREAAFVHAISSAGVAHAITRKCSSGMIEDCGCDRSVRGTTKNGFQWEGCSDNIAYGISLSKRFVDAKDVHLIRKSKRIKRNKKQRSRVARSLMNLHNNEAGRKIGELLKEKFDGATEVKSEIIGGRAELQPNQQFFKRPTETDLVYLSKSPEYCERDLKHGSLGTVGRRCNKGSHSLDGCDLLCCGRGYTSHWVKVKERCNCKFHWCCYVKCSVCTRNEEVHICK</sequence>
<evidence type="ECO:0000256" key="5">
    <source>
        <dbReference type="ARBA" id="ARBA00022530"/>
    </source>
</evidence>
<evidence type="ECO:0000313" key="13">
    <source>
        <dbReference type="Proteomes" id="UP000326759"/>
    </source>
</evidence>
<evidence type="ECO:0000256" key="8">
    <source>
        <dbReference type="ARBA" id="ARBA00023180"/>
    </source>
</evidence>
<gene>
    <name evidence="12" type="primary">wnt4</name>
    <name evidence="12" type="ORF">Anas_03756</name>
</gene>
<dbReference type="Gene3D" id="3.30.2460.20">
    <property type="match status" value="1"/>
</dbReference>
<keyword evidence="5" id="KW-0272">Extracellular matrix</keyword>
<evidence type="ECO:0000256" key="6">
    <source>
        <dbReference type="ARBA" id="ARBA00022687"/>
    </source>
</evidence>
<dbReference type="EMBL" id="SEYY01001029">
    <property type="protein sequence ID" value="KAB7506031.1"/>
    <property type="molecule type" value="Genomic_DNA"/>
</dbReference>
<feature type="compositionally biased region" description="Basic residues" evidence="11">
    <location>
        <begin position="116"/>
        <end position="147"/>
    </location>
</feature>
<dbReference type="SMART" id="SM00097">
    <property type="entry name" value="WNT1"/>
    <property type="match status" value="1"/>
</dbReference>
<evidence type="ECO:0000256" key="2">
    <source>
        <dbReference type="ARBA" id="ARBA00005683"/>
    </source>
</evidence>
<feature type="compositionally biased region" description="Basic and acidic residues" evidence="11">
    <location>
        <begin position="104"/>
        <end position="114"/>
    </location>
</feature>
<evidence type="ECO:0000256" key="11">
    <source>
        <dbReference type="SAM" id="MobiDB-lite"/>
    </source>
</evidence>
<keyword evidence="13" id="KW-1185">Reference proteome</keyword>
<protein>
    <recommendedName>
        <fullName evidence="10">Protein Wnt</fullName>
    </recommendedName>
</protein>
<name>A0A5N5THS5_9CRUS</name>
<dbReference type="PANTHER" id="PTHR12027">
    <property type="entry name" value="WNT RELATED"/>
    <property type="match status" value="1"/>
</dbReference>
<dbReference type="AlphaFoldDB" id="A0A5N5THS5"/>
<evidence type="ECO:0000256" key="10">
    <source>
        <dbReference type="RuleBase" id="RU003500"/>
    </source>
</evidence>
<accession>A0A5N5THS5</accession>
<evidence type="ECO:0000256" key="1">
    <source>
        <dbReference type="ARBA" id="ARBA00004498"/>
    </source>
</evidence>
<proteinExistence type="inferred from homology"/>
<dbReference type="InterPro" id="IPR043158">
    <property type="entry name" value="Wnt_C"/>
</dbReference>
<keyword evidence="4" id="KW-0964">Secreted</keyword>
<dbReference type="GO" id="GO:0045165">
    <property type="term" value="P:cell fate commitment"/>
    <property type="evidence" value="ECO:0007669"/>
    <property type="project" value="TreeGrafter"/>
</dbReference>
<dbReference type="Pfam" id="PF00110">
    <property type="entry name" value="wnt"/>
    <property type="match status" value="2"/>
</dbReference>
<dbReference type="OrthoDB" id="5945655at2759"/>
<feature type="region of interest" description="Disordered" evidence="11">
    <location>
        <begin position="79"/>
        <end position="151"/>
    </location>
</feature>
<evidence type="ECO:0000313" key="12">
    <source>
        <dbReference type="EMBL" id="KAB7506031.1"/>
    </source>
</evidence>
<dbReference type="GO" id="GO:0030182">
    <property type="term" value="P:neuron differentiation"/>
    <property type="evidence" value="ECO:0007669"/>
    <property type="project" value="TreeGrafter"/>
</dbReference>
<evidence type="ECO:0000256" key="4">
    <source>
        <dbReference type="ARBA" id="ARBA00022525"/>
    </source>
</evidence>
<keyword evidence="7" id="KW-1015">Disulfide bond</keyword>
<dbReference type="Proteomes" id="UP000326759">
    <property type="component" value="Unassembled WGS sequence"/>
</dbReference>
<comment type="subcellular location">
    <subcellularLocation>
        <location evidence="1 10">Secreted</location>
        <location evidence="1 10">Extracellular space</location>
        <location evidence="1 10">Extracellular matrix</location>
    </subcellularLocation>
</comment>
<dbReference type="PANTHER" id="PTHR12027:SF101">
    <property type="entry name" value="PROTEIN WNT-4"/>
    <property type="match status" value="1"/>
</dbReference>
<evidence type="ECO:0000256" key="3">
    <source>
        <dbReference type="ARBA" id="ARBA00022473"/>
    </source>
</evidence>
<comment type="similarity">
    <text evidence="2 10">Belongs to the Wnt family.</text>
</comment>
<dbReference type="GO" id="GO:0005125">
    <property type="term" value="F:cytokine activity"/>
    <property type="evidence" value="ECO:0007669"/>
    <property type="project" value="TreeGrafter"/>
</dbReference>
<evidence type="ECO:0000256" key="9">
    <source>
        <dbReference type="ARBA" id="ARBA00023288"/>
    </source>
</evidence>
<feature type="compositionally biased region" description="Basic and acidic residues" evidence="11">
    <location>
        <begin position="87"/>
        <end position="97"/>
    </location>
</feature>